<dbReference type="AlphaFoldDB" id="A0A9P7XYR2"/>
<dbReference type="GO" id="GO:0016592">
    <property type="term" value="C:mediator complex"/>
    <property type="evidence" value="ECO:0007669"/>
    <property type="project" value="UniProtKB-UniRule"/>
</dbReference>
<evidence type="ECO:0000256" key="9">
    <source>
        <dbReference type="RuleBase" id="RU365082"/>
    </source>
</evidence>
<dbReference type="EMBL" id="JAHRHY010000005">
    <property type="protein sequence ID" value="KAG9069052.1"/>
    <property type="molecule type" value="Genomic_DNA"/>
</dbReference>
<evidence type="ECO:0000256" key="5">
    <source>
        <dbReference type="ARBA" id="ARBA00023159"/>
    </source>
</evidence>
<dbReference type="PANTHER" id="PTHR12809:SF2">
    <property type="entry name" value="MEDIATOR OF RNA POLYMERASE II TRANSCRIPTION SUBUNIT 14"/>
    <property type="match status" value="1"/>
</dbReference>
<evidence type="ECO:0000256" key="2">
    <source>
        <dbReference type="ARBA" id="ARBA00007813"/>
    </source>
</evidence>
<evidence type="ECO:0000256" key="10">
    <source>
        <dbReference type="SAM" id="Coils"/>
    </source>
</evidence>
<name>A0A9P7XYR2_9FUNG</name>
<comment type="caution">
    <text evidence="13">The sequence shown here is derived from an EMBL/GenBank/DDBJ whole genome shotgun (WGS) entry which is preliminary data.</text>
</comment>
<sequence length="1163" mass="129502">MEPNGITKGALPPVPAPTPTPAPVSAPVPVSAPPPATVPVLPDNMNAMVPLGAVIHRMTNDAFAELSNLSETDTDRKIELLKYTLSKREQFIKLLVLTKWGKNARKFQQCQNIVGFLHHENELFTRAVGGLFETYKMFGRARVRNFDIPTAIDVLTTGSYQRLPSRIKQAYVEDDKPTRSEIAATLEKLDDVIRMRLLCDELVPPAMKYTVGKGKAKFVVTNEFEVTLTVLGPGSPKDVPWRIVGLKILAKPVGGSFHGLETSLTDGQMRAIIMFAQKALESVTTANAPHHPALPASEAVSLPANQALLRLYDYLHNLSLHLLIELVCTQQQPAAPPSKRRASTTAAGQGKDTAQSLAAQQEHYLEIRIEERQGPTEPIPEGLAGALVDPKLLGYPKAYIKVVWSQVAKGIVPESQVTSILELDPSQLHVERLLLKAVNMHTGQVMQGFYDRLWKYIESIKDKRETMEGTHFSKDDVKLEALDTGEQQNSAVGTAGLPGPRALLVRLKGDRWIRIRIDVRTGRVVVREVGKTGEGDDSIIAAFQARLNENANNIVDALISLRFSMTIVELESIGILLGLQPYRRLALGKQDAAQFGANIQQILFLQYPQHPHHYLVVGVIEQKFRVWLIEVAPTDKEVAGIWLTLKSFEPVYLQGLKRRRREIDEGNSYNVALSKRKSVQFDLEDDGASDAPSVEEMTIDQDVMTKLEALCRVRICLNETKNQLQQLGIQYRPTVHTSKDNGSSVSDSNMLPILRLDQNSISSGAADDMFEFVGAKLTGWWDSQRETCNFEVKAKFVPNVIPTNMEGGTLGTFVRQFQQDWETIIRMLKIIRQLHAPTLTNPHIKLQLCHLHGVQLQYFKRYTISIRWAPAVTSEKRSSSGVVIPCAPRFQQGLYEIDLSELSSEKGRHVNPHRRMKYFLQDMFNREADLHSLMNTMVQTCSVLEVLDRLENSVKEDSMGVKVLSIVPRAVHHIRVIYGSRYALDIRAFSRTHLSMHDASFPGESYGSSLPPPPAPALAPALLATPGRTFSTTTKGHLHYGAINNLQGIIEGIDVDKEDDEFNNLQRSIETATSLAPASPNNPNPHAPSSITLLKQQQLQQQQQQQQQLQQQLQEGAITTRAADTEQNDEPYDVMPLPNGVVCSRSASGRVFYRIAKLMESLV</sequence>
<comment type="similarity">
    <text evidence="2 9">Belongs to the Mediator complex subunit 14 family.</text>
</comment>
<evidence type="ECO:0000256" key="7">
    <source>
        <dbReference type="ARBA" id="ARBA00023242"/>
    </source>
</evidence>
<proteinExistence type="inferred from homology"/>
<dbReference type="InterPro" id="IPR055122">
    <property type="entry name" value="Med14_N"/>
</dbReference>
<dbReference type="Proteomes" id="UP000707451">
    <property type="component" value="Unassembled WGS sequence"/>
</dbReference>
<evidence type="ECO:0000256" key="3">
    <source>
        <dbReference type="ARBA" id="ARBA00019619"/>
    </source>
</evidence>
<evidence type="ECO:0000256" key="8">
    <source>
        <dbReference type="ARBA" id="ARBA00032007"/>
    </source>
</evidence>
<keyword evidence="14" id="KW-1185">Reference proteome</keyword>
<comment type="subunit">
    <text evidence="9">Component of the Mediator complex.</text>
</comment>
<feature type="compositionally biased region" description="Polar residues" evidence="11">
    <location>
        <begin position="343"/>
        <end position="355"/>
    </location>
</feature>
<keyword evidence="4 9" id="KW-0805">Transcription regulation</keyword>
<feature type="region of interest" description="Disordered" evidence="11">
    <location>
        <begin position="335"/>
        <end position="355"/>
    </location>
</feature>
<dbReference type="OrthoDB" id="205099at2759"/>
<keyword evidence="6 9" id="KW-0804">Transcription</keyword>
<feature type="domain" description="Mediator complex subunit MED14 N-terminal" evidence="12">
    <location>
        <begin position="48"/>
        <end position="230"/>
    </location>
</feature>
<gene>
    <name evidence="13" type="primary">RGR1</name>
    <name evidence="13" type="ORF">KI688_009942</name>
</gene>
<dbReference type="GO" id="GO:0003712">
    <property type="term" value="F:transcription coregulator activity"/>
    <property type="evidence" value="ECO:0007669"/>
    <property type="project" value="UniProtKB-UniRule"/>
</dbReference>
<dbReference type="Pfam" id="PF08638">
    <property type="entry name" value="Med14"/>
    <property type="match status" value="1"/>
</dbReference>
<evidence type="ECO:0000313" key="13">
    <source>
        <dbReference type="EMBL" id="KAG9069052.1"/>
    </source>
</evidence>
<reference evidence="13" key="1">
    <citation type="submission" date="2021-06" db="EMBL/GenBank/DDBJ databases">
        <title>Genome Sequence of Mortierella hyaline Strain SCG-10, a Cold-Adapted, Nitrate-Reducing Fungus Isolated from Soil in Minnesota, USA.</title>
        <authorList>
            <person name="Aldossari N."/>
        </authorList>
    </citation>
    <scope>NUCLEOTIDE SEQUENCE</scope>
    <source>
        <strain evidence="13">SCG-10</strain>
    </source>
</reference>
<organism evidence="13 14">
    <name type="scientific">Linnemannia hyalina</name>
    <dbReference type="NCBI Taxonomy" id="64524"/>
    <lineage>
        <taxon>Eukaryota</taxon>
        <taxon>Fungi</taxon>
        <taxon>Fungi incertae sedis</taxon>
        <taxon>Mucoromycota</taxon>
        <taxon>Mortierellomycotina</taxon>
        <taxon>Mortierellomycetes</taxon>
        <taxon>Mortierellales</taxon>
        <taxon>Mortierellaceae</taxon>
        <taxon>Linnemannia</taxon>
    </lineage>
</organism>
<evidence type="ECO:0000259" key="12">
    <source>
        <dbReference type="Pfam" id="PF08638"/>
    </source>
</evidence>
<feature type="compositionally biased region" description="Pro residues" evidence="11">
    <location>
        <begin position="12"/>
        <end position="28"/>
    </location>
</feature>
<evidence type="ECO:0000256" key="1">
    <source>
        <dbReference type="ARBA" id="ARBA00004123"/>
    </source>
</evidence>
<dbReference type="GO" id="GO:0006357">
    <property type="term" value="P:regulation of transcription by RNA polymerase II"/>
    <property type="evidence" value="ECO:0007669"/>
    <property type="project" value="InterPro"/>
</dbReference>
<keyword evidence="10" id="KW-0175">Coiled coil</keyword>
<feature type="coiled-coil region" evidence="10">
    <location>
        <begin position="1092"/>
        <end position="1119"/>
    </location>
</feature>
<evidence type="ECO:0000256" key="4">
    <source>
        <dbReference type="ARBA" id="ARBA00023015"/>
    </source>
</evidence>
<comment type="function">
    <text evidence="9">Component of the Mediator complex, a coactivator involved in the regulated transcription of nearly all RNA polymerase II-dependent genes. Mediator functions as a bridge to convey information from gene-specific regulatory proteins to the basal RNA polymerase II transcription machinery. Mediator is recruited to promoters by direct interactions with regulatory proteins and serves as a scaffold for the assembly of a functional preinitiation complex with RNA polymerase II and the general transcription factors.</text>
</comment>
<dbReference type="PANTHER" id="PTHR12809">
    <property type="entry name" value="MEDIATOR COMPLEX SUBUNIT"/>
    <property type="match status" value="1"/>
</dbReference>
<protein>
    <recommendedName>
        <fullName evidence="3 9">Mediator of RNA polymerase II transcription subunit 14</fullName>
    </recommendedName>
    <alternativeName>
        <fullName evidence="8 9">Mediator complex subunit 14</fullName>
    </alternativeName>
</protein>
<keyword evidence="5 9" id="KW-0010">Activator</keyword>
<evidence type="ECO:0000256" key="11">
    <source>
        <dbReference type="SAM" id="MobiDB-lite"/>
    </source>
</evidence>
<dbReference type="GO" id="GO:0070847">
    <property type="term" value="C:core mediator complex"/>
    <property type="evidence" value="ECO:0007669"/>
    <property type="project" value="TreeGrafter"/>
</dbReference>
<comment type="subcellular location">
    <subcellularLocation>
        <location evidence="1 9">Nucleus</location>
    </subcellularLocation>
</comment>
<accession>A0A9P7XYR2</accession>
<evidence type="ECO:0000313" key="14">
    <source>
        <dbReference type="Proteomes" id="UP000707451"/>
    </source>
</evidence>
<evidence type="ECO:0000256" key="6">
    <source>
        <dbReference type="ARBA" id="ARBA00023163"/>
    </source>
</evidence>
<dbReference type="InterPro" id="IPR013947">
    <property type="entry name" value="Mediator_Med14"/>
</dbReference>
<feature type="region of interest" description="Disordered" evidence="11">
    <location>
        <begin position="1"/>
        <end position="28"/>
    </location>
</feature>
<keyword evidence="7 9" id="KW-0539">Nucleus</keyword>